<protein>
    <submittedName>
        <fullName evidence="2">Uncharacterized protein</fullName>
    </submittedName>
</protein>
<feature type="transmembrane region" description="Helical" evidence="1">
    <location>
        <begin position="142"/>
        <end position="162"/>
    </location>
</feature>
<feature type="transmembrane region" description="Helical" evidence="1">
    <location>
        <begin position="113"/>
        <end position="135"/>
    </location>
</feature>
<gene>
    <name evidence="2" type="ORF">C4F51_13235</name>
</gene>
<keyword evidence="1" id="KW-1133">Transmembrane helix</keyword>
<feature type="transmembrane region" description="Helical" evidence="1">
    <location>
        <begin position="65"/>
        <end position="89"/>
    </location>
</feature>
<keyword evidence="1" id="KW-0812">Transmembrane</keyword>
<evidence type="ECO:0000313" key="3">
    <source>
        <dbReference type="Proteomes" id="UP000652567"/>
    </source>
</evidence>
<dbReference type="AlphaFoldDB" id="A0A928YU12"/>
<accession>A0A928YU12</accession>
<proteinExistence type="predicted"/>
<reference evidence="2" key="1">
    <citation type="submission" date="2018-07" db="EMBL/GenBank/DDBJ databases">
        <title>Genome assembly of strain Ka43.</title>
        <authorList>
            <person name="Kukolya J."/>
            <person name="Nagy I."/>
            <person name="Horvath B."/>
            <person name="Toth A."/>
        </authorList>
    </citation>
    <scope>NUCLEOTIDE SEQUENCE</scope>
    <source>
        <strain evidence="2">KB43</strain>
    </source>
</reference>
<feature type="transmembrane region" description="Helical" evidence="1">
    <location>
        <begin position="272"/>
        <end position="292"/>
    </location>
</feature>
<sequence length="302" mass="31225">MHSYSENTPPVTAPVALEASAVSWGAIIAGAIAAAILSLILLLLGTGFGFSAISPWSGEGISATTFGVTTVLWVTFVSLAASALGGYLAGRLRSRWTTTHVDEIYFRDTAHGFLAWAVSTLITVTLLTSAVTGVISGGVKAGAAIAGGAVATAATAGAAAVASDEEVAGGSGYLWDSLFRSEPGNDLSADDRAALADARTQVARIFVNAIRNDSLPENDARYIAGVIAEYTDVNQQEAERRVRDAYASLQEAEVAAKEAADTAAKATAYASLWLFISLLIGAFIASFAATFGGRQRDRAVIR</sequence>
<keyword evidence="3" id="KW-1185">Reference proteome</keyword>
<comment type="caution">
    <text evidence="2">The sequence shown here is derived from an EMBL/GenBank/DDBJ whole genome shotgun (WGS) entry which is preliminary data.</text>
</comment>
<evidence type="ECO:0000256" key="1">
    <source>
        <dbReference type="SAM" id="Phobius"/>
    </source>
</evidence>
<evidence type="ECO:0000313" key="2">
    <source>
        <dbReference type="EMBL" id="MBE8718151.1"/>
    </source>
</evidence>
<feature type="transmembrane region" description="Helical" evidence="1">
    <location>
        <begin position="24"/>
        <end position="53"/>
    </location>
</feature>
<dbReference type="Proteomes" id="UP000652567">
    <property type="component" value="Unassembled WGS sequence"/>
</dbReference>
<organism evidence="2 3">
    <name type="scientific">Cellvibrio polysaccharolyticus</name>
    <dbReference type="NCBI Taxonomy" id="2082724"/>
    <lineage>
        <taxon>Bacteria</taxon>
        <taxon>Pseudomonadati</taxon>
        <taxon>Pseudomonadota</taxon>
        <taxon>Gammaproteobacteria</taxon>
        <taxon>Cellvibrionales</taxon>
        <taxon>Cellvibrionaceae</taxon>
        <taxon>Cellvibrio</taxon>
    </lineage>
</organism>
<keyword evidence="1" id="KW-0472">Membrane</keyword>
<name>A0A928YU12_9GAMM</name>
<dbReference type="EMBL" id="PRDL01000001">
    <property type="protein sequence ID" value="MBE8718151.1"/>
    <property type="molecule type" value="Genomic_DNA"/>
</dbReference>